<protein>
    <recommendedName>
        <fullName evidence="2">Tim44-like domain-containing protein</fullName>
    </recommendedName>
</protein>
<dbReference type="EMBL" id="CABVLZ010000004">
    <property type="protein sequence ID" value="VVU95488.1"/>
    <property type="molecule type" value="Genomic_DNA"/>
</dbReference>
<evidence type="ECO:0008006" key="2">
    <source>
        <dbReference type="Google" id="ProtNLM"/>
    </source>
</evidence>
<sequence length="209" mass="24312">MKSIIWPFFHNFRLRADICVKTNPWGLISQSEIKKLVSLKVPDNISKSFPDNLQERSFFNQAVFLEGARLGYREIFKSFSNNIDYLEENYTTPKLSLALNQILSEHQINPRLNLNKIDAEILGIWNDIGHATANDKVLGHWCNETIKHELIAGGLGPEVRIIWDQKPIKQKVKVLYNVNNRIDVWEWERCLMMTNYNWTISNINGVIIS</sequence>
<accession>A0A5E8CJH2</accession>
<gene>
    <name evidence="1" type="ORF">CPAV1605_1239</name>
</gene>
<name>A0A5E8CJH2_9ZZZZ</name>
<reference evidence="1" key="1">
    <citation type="submission" date="2019-09" db="EMBL/GenBank/DDBJ databases">
        <authorList>
            <person name="Needham M D."/>
        </authorList>
    </citation>
    <scope>NUCLEOTIDE SEQUENCE</scope>
</reference>
<organism evidence="1">
    <name type="scientific">seawater metagenome</name>
    <dbReference type="NCBI Taxonomy" id="1561972"/>
    <lineage>
        <taxon>unclassified sequences</taxon>
        <taxon>metagenomes</taxon>
        <taxon>ecological metagenomes</taxon>
    </lineage>
</organism>
<evidence type="ECO:0000313" key="1">
    <source>
        <dbReference type="EMBL" id="VVU95488.1"/>
    </source>
</evidence>
<dbReference type="AlphaFoldDB" id="A0A5E8CJH2"/>
<proteinExistence type="predicted"/>